<dbReference type="GO" id="GO:0046872">
    <property type="term" value="F:metal ion binding"/>
    <property type="evidence" value="ECO:0007669"/>
    <property type="project" value="UniProtKB-KW"/>
</dbReference>
<dbReference type="GO" id="GO:0006364">
    <property type="term" value="P:rRNA processing"/>
    <property type="evidence" value="ECO:0007669"/>
    <property type="project" value="TreeGrafter"/>
</dbReference>
<protein>
    <submittedName>
        <fullName evidence="9">Ribonuclease E</fullName>
        <ecNumber evidence="9">3.1.26.12</ecNumber>
    </submittedName>
</protein>
<dbReference type="Proteomes" id="UP000485484">
    <property type="component" value="Unassembled WGS sequence"/>
</dbReference>
<evidence type="ECO:0000256" key="5">
    <source>
        <dbReference type="ARBA" id="ARBA00022801"/>
    </source>
</evidence>
<keyword evidence="3" id="KW-0479">Metal-binding</keyword>
<proteinExistence type="predicted"/>
<dbReference type="PANTHER" id="PTHR30001:SF1">
    <property type="entry name" value="RIBONUCLEASE E_G-LIKE PROTEIN, CHLOROPLASTIC"/>
    <property type="match status" value="1"/>
</dbReference>
<comment type="caution">
    <text evidence="9">The sequence shown here is derived from an EMBL/GenBank/DDBJ whole genome shotgun (WGS) entry which is preliminary data.</text>
</comment>
<evidence type="ECO:0000259" key="8">
    <source>
        <dbReference type="Pfam" id="PF10150"/>
    </source>
</evidence>
<evidence type="ECO:0000256" key="1">
    <source>
        <dbReference type="ARBA" id="ARBA00001946"/>
    </source>
</evidence>
<accession>A0A1V5MA62</accession>
<evidence type="ECO:0000256" key="7">
    <source>
        <dbReference type="ARBA" id="ARBA00022884"/>
    </source>
</evidence>
<dbReference type="EMBL" id="MWAK01000326">
    <property type="protein sequence ID" value="OPZ89800.1"/>
    <property type="molecule type" value="Genomic_DNA"/>
</dbReference>
<dbReference type="Pfam" id="PF10150">
    <property type="entry name" value="RNase_E_G"/>
    <property type="match status" value="1"/>
</dbReference>
<evidence type="ECO:0000256" key="6">
    <source>
        <dbReference type="ARBA" id="ARBA00022842"/>
    </source>
</evidence>
<organism evidence="9">
    <name type="scientific">candidate division TA06 bacterium ADurb.Bin417</name>
    <dbReference type="NCBI Taxonomy" id="1852828"/>
    <lineage>
        <taxon>Bacteria</taxon>
        <taxon>Bacteria division TA06</taxon>
    </lineage>
</organism>
<comment type="cofactor">
    <cofactor evidence="1">
        <name>Mg(2+)</name>
        <dbReference type="ChEBI" id="CHEBI:18420"/>
    </cofactor>
</comment>
<dbReference type="EC" id="3.1.26.12" evidence="9"/>
<gene>
    <name evidence="9" type="primary">rne</name>
    <name evidence="9" type="ORF">BWY73_01440</name>
</gene>
<name>A0A1V5MA62_UNCT6</name>
<dbReference type="InterPro" id="IPR019307">
    <property type="entry name" value="RNA-bd_AU-1/RNase_E/G"/>
</dbReference>
<dbReference type="GO" id="GO:0005737">
    <property type="term" value="C:cytoplasm"/>
    <property type="evidence" value="ECO:0007669"/>
    <property type="project" value="TreeGrafter"/>
</dbReference>
<evidence type="ECO:0000256" key="4">
    <source>
        <dbReference type="ARBA" id="ARBA00022759"/>
    </source>
</evidence>
<evidence type="ECO:0000256" key="3">
    <source>
        <dbReference type="ARBA" id="ARBA00022723"/>
    </source>
</evidence>
<dbReference type="AlphaFoldDB" id="A0A1V5MA62"/>
<keyword evidence="2" id="KW-0540">Nuclease</keyword>
<evidence type="ECO:0000313" key="9">
    <source>
        <dbReference type="EMBL" id="OPZ89800.1"/>
    </source>
</evidence>
<evidence type="ECO:0000256" key="2">
    <source>
        <dbReference type="ARBA" id="ARBA00022722"/>
    </source>
</evidence>
<dbReference type="PANTHER" id="PTHR30001">
    <property type="entry name" value="RIBONUCLEASE"/>
    <property type="match status" value="1"/>
</dbReference>
<keyword evidence="7" id="KW-0694">RNA-binding</keyword>
<dbReference type="GO" id="GO:0003723">
    <property type="term" value="F:RNA binding"/>
    <property type="evidence" value="ECO:0007669"/>
    <property type="project" value="UniProtKB-KW"/>
</dbReference>
<dbReference type="InterPro" id="IPR004659">
    <property type="entry name" value="RNase_E/G"/>
</dbReference>
<keyword evidence="4" id="KW-0255">Endonuclease</keyword>
<reference evidence="9" key="1">
    <citation type="submission" date="2017-02" db="EMBL/GenBank/DDBJ databases">
        <title>Delving into the versatile metabolic prowess of the omnipresent phylum Bacteroidetes.</title>
        <authorList>
            <person name="Nobu M.K."/>
            <person name="Mei R."/>
            <person name="Narihiro T."/>
            <person name="Kuroda K."/>
            <person name="Liu W.-T."/>
        </authorList>
    </citation>
    <scope>NUCLEOTIDE SEQUENCE</scope>
    <source>
        <strain evidence="9">ADurb.Bin417</strain>
    </source>
</reference>
<feature type="domain" description="RNA-binding protein AU-1/Ribonuclease E/G" evidence="8">
    <location>
        <begin position="2"/>
        <end position="160"/>
    </location>
</feature>
<keyword evidence="5 9" id="KW-0378">Hydrolase</keyword>
<sequence length="263" mass="30233">MVDSPLLLKSCRQYLGRLGMDGRRVSLHQGRKPLFIEHKVDEEIHKMVARKVPLEGGGYLVIDETEALCAIDVNSGRTGGDDYRSMVLRTNLKAAEEIAWQLRLRNVGGLIVVDFIDMDRHQDRRRVYQSFEKALEPDKARIKVLQISRLGLVEMTRQRTRTTLRDYLAEDCPVCGGQGQVSSAETVAAQLRRDLAPELKNQPGIPLLRRFTRRRIEVKISRSLDDYFKSNLQLVFPERNYRQMLNLVVDPALPFNGYRIEGR</sequence>
<dbReference type="GO" id="GO:0008995">
    <property type="term" value="F:ribonuclease E activity"/>
    <property type="evidence" value="ECO:0007669"/>
    <property type="project" value="UniProtKB-EC"/>
</dbReference>
<keyword evidence="6" id="KW-0460">Magnesium</keyword>